<dbReference type="PANTHER" id="PTHR14614:SF132">
    <property type="entry name" value="PROTEIN-LYSINE METHYLTRANSFERASE C42C1.13"/>
    <property type="match status" value="1"/>
</dbReference>
<evidence type="ECO:0000256" key="1">
    <source>
        <dbReference type="SAM" id="MobiDB-lite"/>
    </source>
</evidence>
<dbReference type="EMBL" id="JALLAZ020001698">
    <property type="protein sequence ID" value="KAL3767658.1"/>
    <property type="molecule type" value="Genomic_DNA"/>
</dbReference>
<dbReference type="InterPro" id="IPR019410">
    <property type="entry name" value="Methyltransf_16"/>
</dbReference>
<evidence type="ECO:0000256" key="2">
    <source>
        <dbReference type="SAM" id="SignalP"/>
    </source>
</evidence>
<proteinExistence type="predicted"/>
<dbReference type="Pfam" id="PF10294">
    <property type="entry name" value="Methyltransf_16"/>
    <property type="match status" value="1"/>
</dbReference>
<dbReference type="SUPFAM" id="SSF53335">
    <property type="entry name" value="S-adenosyl-L-methionine-dependent methyltransferases"/>
    <property type="match status" value="1"/>
</dbReference>
<feature type="signal peptide" evidence="2">
    <location>
        <begin position="1"/>
        <end position="19"/>
    </location>
</feature>
<accession>A0ABD3MUQ2</accession>
<sequence>MRLILCLLILPMITAAAFSSPTGDSGDVVSVVRSYSLHGDDGTALDWHDDRGRRGRGRRALLHEVRPVRRDARVEYEDEVESLYPTVQRAFVIPDGRDTNDDNVRSARARPGTTVVNVRQTSFGCGRLGATVWPSSIALAALLSRRPFDDGCRDQSTMVAGRRVLELGSGCGLPSAVASMLGAACVLATDHWEEEEGGGSRRGRKDDDGDGGGRLMPKNPHGANLAHNVVGASVVPAVASVRRLDWHDEGGARDIANDYRPDLIIGSDLIYYPADVSPLLRTLGILLGDDGGGKSEGVKGGGEERRRREALLISPLPPNAERASLGEFRARLATATDDDDDDGWLVGCEVLMDELVMIERTAGDDDGDNGDEERHNLLAIRIL</sequence>
<keyword evidence="2" id="KW-0732">Signal</keyword>
<protein>
    <recommendedName>
        <fullName evidence="5">Calmodulin-lysine N-methyltransferase</fullName>
    </recommendedName>
</protein>
<comment type="caution">
    <text evidence="3">The sequence shown here is derived from an EMBL/GenBank/DDBJ whole genome shotgun (WGS) entry which is preliminary data.</text>
</comment>
<evidence type="ECO:0008006" key="5">
    <source>
        <dbReference type="Google" id="ProtNLM"/>
    </source>
</evidence>
<feature type="chain" id="PRO_5044845429" description="Calmodulin-lysine N-methyltransferase" evidence="2">
    <location>
        <begin position="20"/>
        <end position="383"/>
    </location>
</feature>
<evidence type="ECO:0000313" key="3">
    <source>
        <dbReference type="EMBL" id="KAL3767658.1"/>
    </source>
</evidence>
<organism evidence="3 4">
    <name type="scientific">Stephanodiscus triporus</name>
    <dbReference type="NCBI Taxonomy" id="2934178"/>
    <lineage>
        <taxon>Eukaryota</taxon>
        <taxon>Sar</taxon>
        <taxon>Stramenopiles</taxon>
        <taxon>Ochrophyta</taxon>
        <taxon>Bacillariophyta</taxon>
        <taxon>Coscinodiscophyceae</taxon>
        <taxon>Thalassiosirophycidae</taxon>
        <taxon>Stephanodiscales</taxon>
        <taxon>Stephanodiscaceae</taxon>
        <taxon>Stephanodiscus</taxon>
    </lineage>
</organism>
<keyword evidence="4" id="KW-1185">Reference proteome</keyword>
<reference evidence="3 4" key="1">
    <citation type="submission" date="2024-10" db="EMBL/GenBank/DDBJ databases">
        <title>Updated reference genomes for cyclostephanoid diatoms.</title>
        <authorList>
            <person name="Roberts W.R."/>
            <person name="Alverson A.J."/>
        </authorList>
    </citation>
    <scope>NUCLEOTIDE SEQUENCE [LARGE SCALE GENOMIC DNA]</scope>
    <source>
        <strain evidence="3 4">AJA276-08</strain>
    </source>
</reference>
<name>A0ABD3MUQ2_9STRA</name>
<dbReference type="Gene3D" id="3.40.50.150">
    <property type="entry name" value="Vaccinia Virus protein VP39"/>
    <property type="match status" value="1"/>
</dbReference>
<dbReference type="PANTHER" id="PTHR14614">
    <property type="entry name" value="HEPATOCELLULAR CARCINOMA-ASSOCIATED ANTIGEN"/>
    <property type="match status" value="1"/>
</dbReference>
<dbReference type="InterPro" id="IPR029063">
    <property type="entry name" value="SAM-dependent_MTases_sf"/>
</dbReference>
<feature type="region of interest" description="Disordered" evidence="1">
    <location>
        <begin position="192"/>
        <end position="223"/>
    </location>
</feature>
<gene>
    <name evidence="3" type="ORF">ACHAW5_006999</name>
</gene>
<evidence type="ECO:0000313" key="4">
    <source>
        <dbReference type="Proteomes" id="UP001530315"/>
    </source>
</evidence>
<dbReference type="Proteomes" id="UP001530315">
    <property type="component" value="Unassembled WGS sequence"/>
</dbReference>
<dbReference type="AlphaFoldDB" id="A0ABD3MUQ2"/>